<dbReference type="EMBL" id="JAYFUH010000248">
    <property type="protein sequence ID" value="MEA5668503.1"/>
    <property type="molecule type" value="Genomic_DNA"/>
</dbReference>
<accession>A0ABU5V569</accession>
<reference evidence="1 2" key="1">
    <citation type="submission" date="2023-12" db="EMBL/GenBank/DDBJ databases">
        <title>Stenotrophomonas guangdongensis sp. nov., isolated from wilted pepper plants (Capsicum annuum).</title>
        <authorList>
            <person name="Qiu M."/>
            <person name="Li Y."/>
            <person name="Liu Q."/>
            <person name="Zhang X."/>
            <person name="Huang Y."/>
            <person name="Guo R."/>
            <person name="Hu M."/>
            <person name="Zhou J."/>
            <person name="Zhou X."/>
        </authorList>
    </citation>
    <scope>NUCLEOTIDE SEQUENCE [LARGE SCALE GENOMIC DNA]</scope>
    <source>
        <strain evidence="1 2">MH1</strain>
    </source>
</reference>
<dbReference type="RefSeq" id="WP_132865972.1">
    <property type="nucleotide sequence ID" value="NZ_JAYFUH010000248.1"/>
</dbReference>
<proteinExistence type="predicted"/>
<organism evidence="1 2">
    <name type="scientific">Stenotrophomonas capsici</name>
    <dbReference type="NCBI Taxonomy" id="3110230"/>
    <lineage>
        <taxon>Bacteria</taxon>
        <taxon>Pseudomonadati</taxon>
        <taxon>Pseudomonadota</taxon>
        <taxon>Gammaproteobacteria</taxon>
        <taxon>Lysobacterales</taxon>
        <taxon>Lysobacteraceae</taxon>
        <taxon>Stenotrophomonas</taxon>
    </lineage>
</organism>
<name>A0ABU5V569_9GAMM</name>
<evidence type="ECO:0000313" key="2">
    <source>
        <dbReference type="Proteomes" id="UP001301653"/>
    </source>
</evidence>
<protein>
    <submittedName>
        <fullName evidence="1">Uncharacterized protein</fullName>
    </submittedName>
</protein>
<gene>
    <name evidence="1" type="ORF">VA603_13220</name>
</gene>
<evidence type="ECO:0000313" key="1">
    <source>
        <dbReference type="EMBL" id="MEA5668503.1"/>
    </source>
</evidence>
<keyword evidence="2" id="KW-1185">Reference proteome</keyword>
<dbReference type="Proteomes" id="UP001301653">
    <property type="component" value="Unassembled WGS sequence"/>
</dbReference>
<comment type="caution">
    <text evidence="1">The sequence shown here is derived from an EMBL/GenBank/DDBJ whole genome shotgun (WGS) entry which is preliminary data.</text>
</comment>
<sequence length="138" mass="15126">MFKYAVRVDASQGKVKVALVDWPEVSVAARRDPLIELKGALLAEIARCVRSKLPIRVPKARPSPSFFVRLSPGEALKVMVINEMFASGRDFRAAAASLDLPERVIKQALDLGQPTDVELLNRILAVVGKRLLAYTVAC</sequence>